<evidence type="ECO:0000256" key="1">
    <source>
        <dbReference type="ARBA" id="ARBA00011900"/>
    </source>
</evidence>
<dbReference type="KEGG" id="fya:KMW28_12685"/>
<keyword evidence="4" id="KW-0949">S-adenosyl-L-methionine</keyword>
<sequence>MNYSGIQIQGNIISGEILDKIQSAEDYKFQKPKDFGFKNTEDLRDEIGIAWHDIRQLYERFHQKTEKARASDDGKKATDLWIRNFLDYLGYEIKDVVPQVINDKTYNISHKADNDCNVPIHIVGAKLVEGELVLLDQSLERGQRTPHNLLQEYLNNTENLYGIVTNGYQLRLLRDATRLTKLTYLEFDLKKIIEDELYLEFVLLYRILHKTRAPKSIDDNESSYWEVFHADALSSGSRIREKLSSAVEKSIMQLANGFLQHPENLALKNQVENYLNSEDAGYRSQQQTEFYHNLLRMVYRLLFLMVTEERDLIFPSHENKSWDKRIQKKKKIYYDYYSVSRIKKLVEKKHFIEKRPHDLWESLKMCFAIFERQEVAEEFGLNALASGLFSPDALGTLYDLKLSNEVFLEVLSNLSYFQNEKKQLTRVNFTDLDVEEFGSMYEGLLEYQPVIKVEGNKYKFQFEKSEERSSSGSHYTPEELVRPLINHSLKYQVEDRLKDPDQFISTTKELNHLQKQEMALLGLRVCDVACGSGHILLSAARYIAFELAVVRTDQEQPNNEAIRLATRDVIKNCIYGVDLNPLAVELCKVALWLEAHNPNEPLNFLDHHIKCGNAIVGLAHMEELNKGIANEAFKKLAGDTAIASEFSKRNKAERKLFEEEIKSAGHQKTLDNQKSLEDTIKLVTAEFRKFGNMPETTSGEIKQKAEAYKKLEKGVHWFRLKQLADIQIAQFFIDKNETTKDQLVTQKSYQSFLKTGAQITGQGPAKASAIAEEKKFFHWFLEFPQIMSGGGFDCILGNPPFLGGQKLSSSFGVDFLEFVKYYYAPIGSVDLVTYFFRRDFEIIKRGGFQSLISTNTISQGGAREGGLAVIEDKGGVINHAVRSMKWPGVAAVEVALVTVHKGDWLRKFILDTKEVDLINTYIDDQEDLGDPYSLVQNQDKSFQGSIIFGKGFVLDPEEAQNLIEKDPQNKNVLFPYLNGQDLNNNIDQSTSRWVINFFDWDEEKAMEYPDCFKIIEERVKPDRLETVEKKLAKGQKLNNDDRTLSEEWWKFLRQRPKLYEIIKPLERVLVVPLVSKYSSFAFVENDKVYMHKLAVFAINSFTEFAIISNTFHHLWSWKYSSTLGASTLNYSPTDCFQNYPFPSSNSILETIGEKYDKTREALMVNISLGLTKMYNQFHNKDLTLEVENLKSKDFEKTYGKETWNLYNHLENKKEGKVSYQEAVVLIGEFRLLHVQMDQAVLEAYGWGDIQLRHDFYEVEYLPENDRIRYTIHPDARKEVLKRLLLLNHEIHEKEVAEGLVKGAKSKKQDAKKKTPKKKAPSKSPSQQTSIFGGTPQPQTSLFEKKPTEISINTKFTIQKEGQSPMKYQMVQTVVKGEVKDGYRQIDIQSALGQKVFNRPVGFTFDYGGEWKIVSIDG</sequence>
<dbReference type="GO" id="GO:0006304">
    <property type="term" value="P:DNA modification"/>
    <property type="evidence" value="ECO:0007669"/>
    <property type="project" value="InterPro"/>
</dbReference>
<evidence type="ECO:0000256" key="6">
    <source>
        <dbReference type="SAM" id="MobiDB-lite"/>
    </source>
</evidence>
<reference evidence="9 10" key="1">
    <citation type="submission" date="2021-05" db="EMBL/GenBank/DDBJ databases">
        <title>Comparative genomic studies on the polysaccharide-degrading batcterial strains of the Flammeovirga genus.</title>
        <authorList>
            <person name="Zewei F."/>
            <person name="Zheng Z."/>
            <person name="Yu L."/>
            <person name="Ruyue G."/>
            <person name="Yanhong M."/>
            <person name="Yuanyuan C."/>
            <person name="Jingyan G."/>
            <person name="Wenjun H."/>
        </authorList>
    </citation>
    <scope>NUCLEOTIDE SEQUENCE [LARGE SCALE GENOMIC DNA]</scope>
    <source>
        <strain evidence="9 10">NBRC:100898</strain>
    </source>
</reference>
<dbReference type="EMBL" id="CP076132">
    <property type="protein sequence ID" value="QWG00509.1"/>
    <property type="molecule type" value="Genomic_DNA"/>
</dbReference>
<dbReference type="Proteomes" id="UP000678679">
    <property type="component" value="Chromosome 1"/>
</dbReference>
<evidence type="ECO:0000256" key="4">
    <source>
        <dbReference type="ARBA" id="ARBA00022691"/>
    </source>
</evidence>
<feature type="domain" description="Type II methyltransferase M.TaqI-like" evidence="7">
    <location>
        <begin position="572"/>
        <end position="859"/>
    </location>
</feature>
<dbReference type="Pfam" id="PF20466">
    <property type="entry name" value="MmeI_TRD"/>
    <property type="match status" value="1"/>
</dbReference>
<dbReference type="GO" id="GO:0032259">
    <property type="term" value="P:methylation"/>
    <property type="evidence" value="ECO:0007669"/>
    <property type="project" value="UniProtKB-KW"/>
</dbReference>
<keyword evidence="9" id="KW-0378">Hydrolase</keyword>
<dbReference type="GO" id="GO:0009007">
    <property type="term" value="F:site-specific DNA-methyltransferase (adenine-specific) activity"/>
    <property type="evidence" value="ECO:0007669"/>
    <property type="project" value="UniProtKB-EC"/>
</dbReference>
<organism evidence="9 10">
    <name type="scientific">Flammeovirga yaeyamensis</name>
    <dbReference type="NCBI Taxonomy" id="367791"/>
    <lineage>
        <taxon>Bacteria</taxon>
        <taxon>Pseudomonadati</taxon>
        <taxon>Bacteroidota</taxon>
        <taxon>Cytophagia</taxon>
        <taxon>Cytophagales</taxon>
        <taxon>Flammeovirgaceae</taxon>
        <taxon>Flammeovirga</taxon>
    </lineage>
</organism>
<keyword evidence="9" id="KW-0540">Nuclease</keyword>
<dbReference type="Gene3D" id="3.40.50.150">
    <property type="entry name" value="Vaccinia Virus protein VP39"/>
    <property type="match status" value="1"/>
</dbReference>
<keyword evidence="2" id="KW-0489">Methyltransferase</keyword>
<feature type="region of interest" description="Disordered" evidence="6">
    <location>
        <begin position="1301"/>
        <end position="1345"/>
    </location>
</feature>
<evidence type="ECO:0000256" key="3">
    <source>
        <dbReference type="ARBA" id="ARBA00022679"/>
    </source>
</evidence>
<comment type="catalytic activity">
    <reaction evidence="5">
        <text>a 2'-deoxyadenosine in DNA + S-adenosyl-L-methionine = an N(6)-methyl-2'-deoxyadenosine in DNA + S-adenosyl-L-homocysteine + H(+)</text>
        <dbReference type="Rhea" id="RHEA:15197"/>
        <dbReference type="Rhea" id="RHEA-COMP:12418"/>
        <dbReference type="Rhea" id="RHEA-COMP:12419"/>
        <dbReference type="ChEBI" id="CHEBI:15378"/>
        <dbReference type="ChEBI" id="CHEBI:57856"/>
        <dbReference type="ChEBI" id="CHEBI:59789"/>
        <dbReference type="ChEBI" id="CHEBI:90615"/>
        <dbReference type="ChEBI" id="CHEBI:90616"/>
        <dbReference type="EC" id="2.1.1.72"/>
    </reaction>
</comment>
<dbReference type="PANTHER" id="PTHR33841">
    <property type="entry name" value="DNA METHYLTRANSFERASE YEEA-RELATED"/>
    <property type="match status" value="1"/>
</dbReference>
<dbReference type="GO" id="GO:0003676">
    <property type="term" value="F:nucleic acid binding"/>
    <property type="evidence" value="ECO:0007669"/>
    <property type="project" value="InterPro"/>
</dbReference>
<dbReference type="PRINTS" id="PR00507">
    <property type="entry name" value="N12N6MTFRASE"/>
</dbReference>
<evidence type="ECO:0000256" key="2">
    <source>
        <dbReference type="ARBA" id="ARBA00022603"/>
    </source>
</evidence>
<dbReference type="InterPro" id="IPR029063">
    <property type="entry name" value="SAM-dependent_MTases_sf"/>
</dbReference>
<evidence type="ECO:0000259" key="8">
    <source>
        <dbReference type="Pfam" id="PF20466"/>
    </source>
</evidence>
<evidence type="ECO:0000256" key="5">
    <source>
        <dbReference type="ARBA" id="ARBA00047942"/>
    </source>
</evidence>
<dbReference type="EC" id="2.1.1.72" evidence="1"/>
<gene>
    <name evidence="9" type="ORF">KMW28_12685</name>
</gene>
<dbReference type="Pfam" id="PF07669">
    <property type="entry name" value="Eco57I"/>
    <property type="match status" value="1"/>
</dbReference>
<dbReference type="REBASE" id="507130">
    <property type="entry name" value="Fya898ORF12685P"/>
</dbReference>
<dbReference type="InterPro" id="IPR011639">
    <property type="entry name" value="MethylTrfase_TaqI-like_dom"/>
</dbReference>
<name>A0AAX1MYT9_9BACT</name>
<proteinExistence type="predicted"/>
<dbReference type="PROSITE" id="PS00092">
    <property type="entry name" value="N6_MTASE"/>
    <property type="match status" value="1"/>
</dbReference>
<feature type="domain" description="MmeI-like target recognition" evidence="8">
    <location>
        <begin position="949"/>
        <end position="1143"/>
    </location>
</feature>
<evidence type="ECO:0000313" key="9">
    <source>
        <dbReference type="EMBL" id="QWG00509.1"/>
    </source>
</evidence>
<keyword evidence="9" id="KW-0255">Endonuclease</keyword>
<dbReference type="InterPro" id="IPR050953">
    <property type="entry name" value="N4_N6_ade-DNA_methylase"/>
</dbReference>
<dbReference type="PANTHER" id="PTHR33841:SF1">
    <property type="entry name" value="DNA METHYLTRANSFERASE A"/>
    <property type="match status" value="1"/>
</dbReference>
<accession>A0AAX1MYT9</accession>
<keyword evidence="3" id="KW-0808">Transferase</keyword>
<evidence type="ECO:0000313" key="10">
    <source>
        <dbReference type="Proteomes" id="UP000678679"/>
    </source>
</evidence>
<keyword evidence="10" id="KW-1185">Reference proteome</keyword>
<dbReference type="SUPFAM" id="SSF53335">
    <property type="entry name" value="S-adenosyl-L-methionine-dependent methyltransferases"/>
    <property type="match status" value="1"/>
</dbReference>
<evidence type="ECO:0000259" key="7">
    <source>
        <dbReference type="Pfam" id="PF07669"/>
    </source>
</evidence>
<protein>
    <recommendedName>
        <fullName evidence="1">site-specific DNA-methyltransferase (adenine-specific)</fullName>
        <ecNumber evidence="1">2.1.1.72</ecNumber>
    </recommendedName>
</protein>
<dbReference type="RefSeq" id="WP_183363872.1">
    <property type="nucleotide sequence ID" value="NZ_CP076132.1"/>
</dbReference>
<dbReference type="InterPro" id="IPR046820">
    <property type="entry name" value="MmeI_TRD"/>
</dbReference>
<dbReference type="GO" id="GO:0004519">
    <property type="term" value="F:endonuclease activity"/>
    <property type="evidence" value="ECO:0007669"/>
    <property type="project" value="UniProtKB-KW"/>
</dbReference>
<dbReference type="InterPro" id="IPR002052">
    <property type="entry name" value="DNA_methylase_N6_adenine_CS"/>
</dbReference>